<gene>
    <name evidence="2" type="ORF">BI347_15515</name>
</gene>
<feature type="domain" description="Cupin type-2" evidence="1">
    <location>
        <begin position="47"/>
        <end position="105"/>
    </location>
</feature>
<dbReference type="SUPFAM" id="SSF51182">
    <property type="entry name" value="RmlC-like cupins"/>
    <property type="match status" value="1"/>
</dbReference>
<accession>A0A1S1X5K6</accession>
<dbReference type="Proteomes" id="UP000180088">
    <property type="component" value="Unassembled WGS sequence"/>
</dbReference>
<comment type="caution">
    <text evidence="2">The sequence shown here is derived from an EMBL/GenBank/DDBJ whole genome shotgun (WGS) entry which is preliminary data.</text>
</comment>
<dbReference type="OrthoDB" id="9798585at2"/>
<dbReference type="EMBL" id="MKCS01000001">
    <property type="protein sequence ID" value="OHX14752.1"/>
    <property type="molecule type" value="Genomic_DNA"/>
</dbReference>
<protein>
    <submittedName>
        <fullName evidence="2">Phosphoribosylaminoimidazole carboxylase</fullName>
    </submittedName>
</protein>
<dbReference type="Pfam" id="PF07883">
    <property type="entry name" value="Cupin_2"/>
    <property type="match status" value="1"/>
</dbReference>
<dbReference type="InterPro" id="IPR011051">
    <property type="entry name" value="RmlC_Cupin_sf"/>
</dbReference>
<dbReference type="InterPro" id="IPR013096">
    <property type="entry name" value="Cupin_2"/>
</dbReference>
<reference evidence="2 3" key="1">
    <citation type="submission" date="2016-09" db="EMBL/GenBank/DDBJ databases">
        <title>Chromobacterium muskegensis sp. nov., an insecticidal bacterium isolated from Sphagnum bogs.</title>
        <authorList>
            <person name="Sparks M.E."/>
            <person name="Blackburn M.B."/>
            <person name="Gundersen-Rindal D.E."/>
            <person name="Mitchell A."/>
            <person name="Farrar R."/>
            <person name="Kuhar D."/>
        </authorList>
    </citation>
    <scope>NUCLEOTIDE SEQUENCE [LARGE SCALE GENOMIC DNA]</scope>
    <source>
        <strain evidence="2 3">37-2</strain>
    </source>
</reference>
<dbReference type="CDD" id="cd06981">
    <property type="entry name" value="cupin_reut_a1446"/>
    <property type="match status" value="1"/>
</dbReference>
<sequence length="108" mass="12231">MPDNLFDGIPAQLPQEWLQTLLSGDRGFRVERIVSRGHASPDGFWYQQDEDEWVLLLSGSAELEYQSPSSRVTLRPGDAVAIPAGCRHRVSWTAPDQDSVWLAIFYQK</sequence>
<dbReference type="STRING" id="1903179.BI347_15515"/>
<evidence type="ECO:0000313" key="2">
    <source>
        <dbReference type="EMBL" id="OHX14752.1"/>
    </source>
</evidence>
<dbReference type="RefSeq" id="WP_071116266.1">
    <property type="nucleotide sequence ID" value="NZ_MKCS01000001.1"/>
</dbReference>
<name>A0A1S1X5K6_9NEIS</name>
<dbReference type="Gene3D" id="2.60.120.10">
    <property type="entry name" value="Jelly Rolls"/>
    <property type="match status" value="1"/>
</dbReference>
<proteinExistence type="predicted"/>
<dbReference type="InterPro" id="IPR014710">
    <property type="entry name" value="RmlC-like_jellyroll"/>
</dbReference>
<dbReference type="AlphaFoldDB" id="A0A1S1X5K6"/>
<evidence type="ECO:0000313" key="3">
    <source>
        <dbReference type="Proteomes" id="UP000180088"/>
    </source>
</evidence>
<evidence type="ECO:0000259" key="1">
    <source>
        <dbReference type="Pfam" id="PF07883"/>
    </source>
</evidence>
<organism evidence="2 3">
    <name type="scientific">Chromobacterium sphagni</name>
    <dbReference type="NCBI Taxonomy" id="1903179"/>
    <lineage>
        <taxon>Bacteria</taxon>
        <taxon>Pseudomonadati</taxon>
        <taxon>Pseudomonadota</taxon>
        <taxon>Betaproteobacteria</taxon>
        <taxon>Neisseriales</taxon>
        <taxon>Chromobacteriaceae</taxon>
        <taxon>Chromobacterium</taxon>
    </lineage>
</organism>